<sequence>MRILLKRISLFLGQFWWLILVIQLLLTIVILFRLLLTNDNGWQLLRDGLNMMVSIATIGGIVIALIQFQWTNRKFQLELENKRFDYSKQALDYYVEMIVPLLDYDLTVFDDRITSQLIAINRNNNHINQSIIELTIISDLLINDTSSEMLVFKSNQTALITCLSRFSGYFYYKKINDKQVLSIVSYRIL</sequence>
<keyword evidence="1" id="KW-0472">Membrane</keyword>
<organism evidence="2 3">
    <name type="scientific">Lactiplantibacillus mudanjiangensis</name>
    <dbReference type="NCBI Taxonomy" id="1296538"/>
    <lineage>
        <taxon>Bacteria</taxon>
        <taxon>Bacillati</taxon>
        <taxon>Bacillota</taxon>
        <taxon>Bacilli</taxon>
        <taxon>Lactobacillales</taxon>
        <taxon>Lactobacillaceae</taxon>
        <taxon>Lactiplantibacillus</taxon>
    </lineage>
</organism>
<dbReference type="AlphaFoldDB" id="A0A660E699"/>
<keyword evidence="1" id="KW-1133">Transmembrane helix</keyword>
<name>A0A660E699_9LACO</name>
<evidence type="ECO:0000313" key="2">
    <source>
        <dbReference type="EMBL" id="VDG29667.1"/>
    </source>
</evidence>
<protein>
    <submittedName>
        <fullName evidence="2">Uncharacterized protein</fullName>
    </submittedName>
</protein>
<proteinExistence type="predicted"/>
<feature type="transmembrane region" description="Helical" evidence="1">
    <location>
        <begin position="15"/>
        <end position="36"/>
    </location>
</feature>
<dbReference type="Proteomes" id="UP000289996">
    <property type="component" value="Unassembled WGS sequence"/>
</dbReference>
<accession>A0A660E699</accession>
<keyword evidence="1" id="KW-0812">Transmembrane</keyword>
<gene>
    <name evidence="2" type="ORF">MUDAN_MDHGFNIF_01204</name>
</gene>
<feature type="transmembrane region" description="Helical" evidence="1">
    <location>
        <begin position="48"/>
        <end position="70"/>
    </location>
</feature>
<reference evidence="2 3" key="1">
    <citation type="submission" date="2018-11" db="EMBL/GenBank/DDBJ databases">
        <authorList>
            <person name="Wuyts S."/>
        </authorList>
    </citation>
    <scope>NUCLEOTIDE SEQUENCE [LARGE SCALE GENOMIC DNA]</scope>
    <source>
        <strain evidence="2">Lactobacillus mudanjiangensis AMBF249</strain>
    </source>
</reference>
<evidence type="ECO:0000313" key="3">
    <source>
        <dbReference type="Proteomes" id="UP000289996"/>
    </source>
</evidence>
<dbReference type="EMBL" id="UYIG01000152">
    <property type="protein sequence ID" value="VDG29667.1"/>
    <property type="molecule type" value="Genomic_DNA"/>
</dbReference>
<keyword evidence="3" id="KW-1185">Reference proteome</keyword>
<evidence type="ECO:0000256" key="1">
    <source>
        <dbReference type="SAM" id="Phobius"/>
    </source>
</evidence>